<name>A0A183Q8D2_9TREM</name>
<reference evidence="1 2" key="1">
    <citation type="submission" date="2018-11" db="EMBL/GenBank/DDBJ databases">
        <authorList>
            <consortium name="Pathogen Informatics"/>
        </authorList>
    </citation>
    <scope>NUCLEOTIDE SEQUENCE [LARGE SCALE GENOMIC DNA]</scope>
    <source>
        <strain>Denwood</strain>
        <strain evidence="2">Zambia</strain>
    </source>
</reference>
<protein>
    <submittedName>
        <fullName evidence="1">Uncharacterized protein</fullName>
    </submittedName>
</protein>
<dbReference type="STRING" id="31246.A0A183Q8D2"/>
<dbReference type="PANTHER" id="PTHR45728">
    <property type="entry name" value="ACETYL-COA CARBOXYLASE, ISOFORM A"/>
    <property type="match status" value="1"/>
</dbReference>
<accession>A0A183Q8D2</accession>
<dbReference type="EMBL" id="UZAL01055363">
    <property type="protein sequence ID" value="VDP88849.1"/>
    <property type="molecule type" value="Genomic_DNA"/>
</dbReference>
<dbReference type="SUPFAM" id="SSF52096">
    <property type="entry name" value="ClpP/crotonase"/>
    <property type="match status" value="1"/>
</dbReference>
<dbReference type="GO" id="GO:0003989">
    <property type="term" value="F:acetyl-CoA carboxylase activity"/>
    <property type="evidence" value="ECO:0007669"/>
    <property type="project" value="InterPro"/>
</dbReference>
<dbReference type="Proteomes" id="UP000269396">
    <property type="component" value="Unassembled WGS sequence"/>
</dbReference>
<dbReference type="InterPro" id="IPR029045">
    <property type="entry name" value="ClpP/crotonase-like_dom_sf"/>
</dbReference>
<sequence>MKVACKFADLHDTPGRLLARKLVHRLVDWSSSRSFFYTRLRRRLLELSALNLINGVLSNSSDQYPIDMKYTTTNTTNHNVPVLNFNCETNNSKEISLKEEEEMVSKQSSVS</sequence>
<keyword evidence="2" id="KW-1185">Reference proteome</keyword>
<dbReference type="AlphaFoldDB" id="A0A183Q8D2"/>
<proteinExistence type="predicted"/>
<dbReference type="PANTHER" id="PTHR45728:SF3">
    <property type="entry name" value="ACETYL-COA CARBOXYLASE"/>
    <property type="match status" value="1"/>
</dbReference>
<gene>
    <name evidence="1" type="ORF">SMTD_LOCUS22868</name>
</gene>
<dbReference type="GO" id="GO:0006633">
    <property type="term" value="P:fatty acid biosynthetic process"/>
    <property type="evidence" value="ECO:0007669"/>
    <property type="project" value="TreeGrafter"/>
</dbReference>
<evidence type="ECO:0000313" key="2">
    <source>
        <dbReference type="Proteomes" id="UP000269396"/>
    </source>
</evidence>
<feature type="non-terminal residue" evidence="1">
    <location>
        <position position="111"/>
    </location>
</feature>
<dbReference type="InterPro" id="IPR049076">
    <property type="entry name" value="ACCA"/>
</dbReference>
<dbReference type="Gene3D" id="3.90.226.10">
    <property type="entry name" value="2-enoyl-CoA Hydratase, Chain A, domain 1"/>
    <property type="match status" value="1"/>
</dbReference>
<organism evidence="1 2">
    <name type="scientific">Schistosoma mattheei</name>
    <dbReference type="NCBI Taxonomy" id="31246"/>
    <lineage>
        <taxon>Eukaryota</taxon>
        <taxon>Metazoa</taxon>
        <taxon>Spiralia</taxon>
        <taxon>Lophotrochozoa</taxon>
        <taxon>Platyhelminthes</taxon>
        <taxon>Trematoda</taxon>
        <taxon>Digenea</taxon>
        <taxon>Strigeidida</taxon>
        <taxon>Schistosomatoidea</taxon>
        <taxon>Schistosomatidae</taxon>
        <taxon>Schistosoma</taxon>
    </lineage>
</organism>
<evidence type="ECO:0000313" key="1">
    <source>
        <dbReference type="EMBL" id="VDP88849.1"/>
    </source>
</evidence>